<dbReference type="SUPFAM" id="SSF69618">
    <property type="entry name" value="HemD-like"/>
    <property type="match status" value="1"/>
</dbReference>
<dbReference type="CDD" id="cd06578">
    <property type="entry name" value="HemD"/>
    <property type="match status" value="1"/>
</dbReference>
<reference evidence="3" key="1">
    <citation type="submission" date="2016-10" db="EMBL/GenBank/DDBJ databases">
        <authorList>
            <person name="Varghese N."/>
            <person name="Submissions S."/>
        </authorList>
    </citation>
    <scope>NUCLEOTIDE SEQUENCE [LARGE SCALE GENOMIC DNA]</scope>
    <source>
        <strain evidence="3">JCM 10271</strain>
    </source>
</reference>
<evidence type="ECO:0000313" key="2">
    <source>
        <dbReference type="EMBL" id="SFQ04883.1"/>
    </source>
</evidence>
<dbReference type="Gene3D" id="3.40.50.10090">
    <property type="match status" value="2"/>
</dbReference>
<organism evidence="2 3">
    <name type="scientific">Roseivivax halotolerans</name>
    <dbReference type="NCBI Taxonomy" id="93684"/>
    <lineage>
        <taxon>Bacteria</taxon>
        <taxon>Pseudomonadati</taxon>
        <taxon>Pseudomonadota</taxon>
        <taxon>Alphaproteobacteria</taxon>
        <taxon>Rhodobacterales</taxon>
        <taxon>Roseobacteraceae</taxon>
        <taxon>Roseivivax</taxon>
    </lineage>
</organism>
<dbReference type="GO" id="GO:0033014">
    <property type="term" value="P:tetrapyrrole biosynthetic process"/>
    <property type="evidence" value="ECO:0007669"/>
    <property type="project" value="InterPro"/>
</dbReference>
<dbReference type="AlphaFoldDB" id="A0A1I5VBJ9"/>
<dbReference type="InterPro" id="IPR036108">
    <property type="entry name" value="4pyrrol_syn_uPrphyn_synt_sf"/>
</dbReference>
<feature type="domain" description="Tetrapyrrole biosynthesis uroporphyrinogen III synthase" evidence="1">
    <location>
        <begin position="30"/>
        <end position="225"/>
    </location>
</feature>
<accession>A0A1I5VBJ9</accession>
<dbReference type="EMBL" id="FOXV01000001">
    <property type="protein sequence ID" value="SFQ04883.1"/>
    <property type="molecule type" value="Genomic_DNA"/>
</dbReference>
<gene>
    <name evidence="2" type="ORF">SAMN05421853_101429</name>
</gene>
<dbReference type="Proteomes" id="UP000243106">
    <property type="component" value="Unassembled WGS sequence"/>
</dbReference>
<dbReference type="GO" id="GO:0004852">
    <property type="term" value="F:uroporphyrinogen-III synthase activity"/>
    <property type="evidence" value="ECO:0007669"/>
    <property type="project" value="InterPro"/>
</dbReference>
<dbReference type="InterPro" id="IPR003754">
    <property type="entry name" value="4pyrrol_synth_uPrphyn_synth"/>
</dbReference>
<name>A0A1I5VBJ9_9RHOB</name>
<protein>
    <submittedName>
        <fullName evidence="2">Uroporphyrinogen-III synthase</fullName>
    </submittedName>
</protein>
<dbReference type="Pfam" id="PF02602">
    <property type="entry name" value="HEM4"/>
    <property type="match status" value="1"/>
</dbReference>
<evidence type="ECO:0000259" key="1">
    <source>
        <dbReference type="Pfam" id="PF02602"/>
    </source>
</evidence>
<dbReference type="STRING" id="93684.SAMN05421853_101429"/>
<evidence type="ECO:0000313" key="3">
    <source>
        <dbReference type="Proteomes" id="UP000243106"/>
    </source>
</evidence>
<sequence length="246" mass="26228">MHMPDPILLLTRPDRASRGLLKALSDARIRAGTSIISPLIEIVYAGRLPKMQAYRGLIFTSAHGVEAYRRAGGPHRSVCFAVGTATAQAARQAGFHPVTGDGDAERLIAEILALQTEGPLLHLRGRHGRGDVARRLTLAGIETDEAVLYDQVAKDMSTEAQKALSGSQPVVAPLFSPRTAELFAASGPMTCPLYLAAMSDAVADPLRKLDTKALMVSDEPSVPAMRRAVAELLSRAQELESRGGGK</sequence>
<proteinExistence type="predicted"/>
<keyword evidence="3" id="KW-1185">Reference proteome</keyword>